<name>A0AAV4EQQ3_9GAST</name>
<dbReference type="EMBL" id="BMAT01010900">
    <property type="protein sequence ID" value="GFR63091.1"/>
    <property type="molecule type" value="Genomic_DNA"/>
</dbReference>
<dbReference type="Proteomes" id="UP000762676">
    <property type="component" value="Unassembled WGS sequence"/>
</dbReference>
<keyword evidence="2" id="KW-0732">Signal</keyword>
<dbReference type="Pfam" id="PF00014">
    <property type="entry name" value="Kunitz_BPTI"/>
    <property type="match status" value="1"/>
</dbReference>
<evidence type="ECO:0000313" key="5">
    <source>
        <dbReference type="Proteomes" id="UP000762676"/>
    </source>
</evidence>
<dbReference type="SUPFAM" id="SSF57362">
    <property type="entry name" value="BPTI-like"/>
    <property type="match status" value="1"/>
</dbReference>
<feature type="domain" description="BPTI/Kunitz inhibitor" evidence="3">
    <location>
        <begin position="38"/>
        <end position="90"/>
    </location>
</feature>
<organism evidence="4 5">
    <name type="scientific">Elysia marginata</name>
    <dbReference type="NCBI Taxonomy" id="1093978"/>
    <lineage>
        <taxon>Eukaryota</taxon>
        <taxon>Metazoa</taxon>
        <taxon>Spiralia</taxon>
        <taxon>Lophotrochozoa</taxon>
        <taxon>Mollusca</taxon>
        <taxon>Gastropoda</taxon>
        <taxon>Heterobranchia</taxon>
        <taxon>Euthyneura</taxon>
        <taxon>Panpulmonata</taxon>
        <taxon>Sacoglossa</taxon>
        <taxon>Placobranchoidea</taxon>
        <taxon>Plakobranchidae</taxon>
        <taxon>Elysia</taxon>
    </lineage>
</organism>
<dbReference type="InterPro" id="IPR020901">
    <property type="entry name" value="Prtase_inh_Kunz-CS"/>
</dbReference>
<dbReference type="Gene3D" id="4.10.410.10">
    <property type="entry name" value="Pancreatic trypsin inhibitor Kunitz domain"/>
    <property type="match status" value="1"/>
</dbReference>
<evidence type="ECO:0000256" key="1">
    <source>
        <dbReference type="ARBA" id="ARBA00023157"/>
    </source>
</evidence>
<dbReference type="PROSITE" id="PS00280">
    <property type="entry name" value="BPTI_KUNITZ_1"/>
    <property type="match status" value="1"/>
</dbReference>
<dbReference type="InterPro" id="IPR050098">
    <property type="entry name" value="TFPI/VKTCI-like"/>
</dbReference>
<dbReference type="PANTHER" id="PTHR10083:SF374">
    <property type="entry name" value="BPTI_KUNITZ INHIBITOR DOMAIN-CONTAINING PROTEIN"/>
    <property type="match status" value="1"/>
</dbReference>
<dbReference type="PANTHER" id="PTHR10083">
    <property type="entry name" value="KUNITZ-TYPE PROTEASE INHIBITOR-RELATED"/>
    <property type="match status" value="1"/>
</dbReference>
<dbReference type="GO" id="GO:0005615">
    <property type="term" value="C:extracellular space"/>
    <property type="evidence" value="ECO:0007669"/>
    <property type="project" value="TreeGrafter"/>
</dbReference>
<evidence type="ECO:0000259" key="3">
    <source>
        <dbReference type="PROSITE" id="PS50279"/>
    </source>
</evidence>
<dbReference type="PROSITE" id="PS50279">
    <property type="entry name" value="BPTI_KUNITZ_2"/>
    <property type="match status" value="1"/>
</dbReference>
<evidence type="ECO:0000313" key="4">
    <source>
        <dbReference type="EMBL" id="GFR63091.1"/>
    </source>
</evidence>
<keyword evidence="4" id="KW-0646">Protease inhibitor</keyword>
<keyword evidence="1" id="KW-1015">Disulfide bond</keyword>
<dbReference type="PRINTS" id="PR00759">
    <property type="entry name" value="BASICPTASE"/>
</dbReference>
<dbReference type="AlphaFoldDB" id="A0AAV4EQQ3"/>
<dbReference type="FunFam" id="4.10.410.10:FF:000020">
    <property type="entry name" value="Collagen, type VI, alpha 3"/>
    <property type="match status" value="1"/>
</dbReference>
<dbReference type="InterPro" id="IPR036880">
    <property type="entry name" value="Kunitz_BPTI_sf"/>
</dbReference>
<reference evidence="4 5" key="1">
    <citation type="journal article" date="2021" name="Elife">
        <title>Chloroplast acquisition without the gene transfer in kleptoplastic sea slugs, Plakobranchus ocellatus.</title>
        <authorList>
            <person name="Maeda T."/>
            <person name="Takahashi S."/>
            <person name="Yoshida T."/>
            <person name="Shimamura S."/>
            <person name="Takaki Y."/>
            <person name="Nagai Y."/>
            <person name="Toyoda A."/>
            <person name="Suzuki Y."/>
            <person name="Arimoto A."/>
            <person name="Ishii H."/>
            <person name="Satoh N."/>
            <person name="Nishiyama T."/>
            <person name="Hasebe M."/>
            <person name="Maruyama T."/>
            <person name="Minagawa J."/>
            <person name="Obokata J."/>
            <person name="Shigenobu S."/>
        </authorList>
    </citation>
    <scope>NUCLEOTIDE SEQUENCE [LARGE SCALE GENOMIC DNA]</scope>
</reference>
<feature type="chain" id="PRO_5043977382" evidence="2">
    <location>
        <begin position="25"/>
        <end position="93"/>
    </location>
</feature>
<feature type="signal peptide" evidence="2">
    <location>
        <begin position="1"/>
        <end position="24"/>
    </location>
</feature>
<gene>
    <name evidence="4" type="ORF">ElyMa_005474900</name>
</gene>
<dbReference type="InterPro" id="IPR002223">
    <property type="entry name" value="Kunitz_BPTI"/>
</dbReference>
<accession>A0AAV4EQQ3</accession>
<dbReference type="SMART" id="SM00131">
    <property type="entry name" value="KU"/>
    <property type="match status" value="1"/>
</dbReference>
<protein>
    <submittedName>
        <fullName evidence="4">Kunitz-type protease inhibitor 2</fullName>
    </submittedName>
</protein>
<sequence length="93" mass="9900">MKVFFTIATAAVLLIATFIDVGLSEDNSDSAPCLGGGCYLPPVVGLFGCKAYFPRYFYNSTSGECQFFIYGGCQGTENNFGTEDDCLSACANC</sequence>
<dbReference type="CDD" id="cd00109">
    <property type="entry name" value="Kunitz-type"/>
    <property type="match status" value="1"/>
</dbReference>
<evidence type="ECO:0000256" key="2">
    <source>
        <dbReference type="SAM" id="SignalP"/>
    </source>
</evidence>
<dbReference type="GO" id="GO:0004867">
    <property type="term" value="F:serine-type endopeptidase inhibitor activity"/>
    <property type="evidence" value="ECO:0007669"/>
    <property type="project" value="InterPro"/>
</dbReference>
<proteinExistence type="predicted"/>
<keyword evidence="5" id="KW-1185">Reference proteome</keyword>
<comment type="caution">
    <text evidence="4">The sequence shown here is derived from an EMBL/GenBank/DDBJ whole genome shotgun (WGS) entry which is preliminary data.</text>
</comment>